<evidence type="ECO:0000259" key="7">
    <source>
        <dbReference type="PROSITE" id="PS50041"/>
    </source>
</evidence>
<keyword evidence="10" id="KW-0675">Receptor</keyword>
<feature type="domain" description="C-type lectin" evidence="7">
    <location>
        <begin position="496"/>
        <end position="611"/>
    </location>
</feature>
<feature type="domain" description="Kazal-like" evidence="8">
    <location>
        <begin position="201"/>
        <end position="248"/>
    </location>
</feature>
<keyword evidence="11" id="KW-1185">Reference proteome</keyword>
<sequence>MSVINWLAFQGSHQGIKSGIVDFDEWTTRTQCKRVSIVDNQSNGFKNKPQLFISVQHKHTDRPYDSMNLWLEGVNKKEFYVCMREFMAFDGIHADLKVDFNFENPFYEPPAVLVCGSHENTTSALWGNSEGRCNNALNVWIEEVSRSAFKVCVKDSQGLSKTHDPITVHFAIIGDLDPCINVTCDYFAVCKAFDAFDARCVCEENCPSYEEQVCSSNSTTFKNKCMFELDVCRLKSNHTLYHPGSCTAVFILFHLFYGTPYSPQFLCFLKVCATAAGRNDRGTKEFATVDWMAYQGAPNGGVTGNTRIPEWWTGTKCVKISLPKDKFAATPTILATADHVTSAYKHDAASLWIENVTSSIFYICLRELQNYDGLHEDILVNWMAFEEIHRPLFAESKKIDFPNNNSVSANYNGAFCKDVQFVKTYEKEPTVIITANHNSEGKNLKPKYISVTAWIEHIQTSEFRICLKELFADQHDPVTVSYVVLADVCKPGWSYFSGFCYSTSQSCKNWTEAQKTCQLYKTSLITVKNQEENVYIQHRLNGDKGWIGFNDRDTEGTFFWAGNQSSNFTYWAPHQPNDFRLNEDCVHTLGVGHKFTWNDVDCKSCHNYTCSEDIDECSSGRGCHSNAACQNTFGSYSCICVNGYTGDGVSCSGGLGNSSIIGRDTNRMSQLDSWLQSRLTSQSRSYWELCYRASSHGWSSQTFHQKCDNLGKTVTIIKAHGYIFGGYTSSSWGWTNGYTYSSTAFLFSLKNYYGYGYLKKNIYSWSRYHATYSYYNYGPTFGNGHDIYVASNANSNYNSYFNGCYAYGGSYCSRYMWTGNRNFRADEIEEFIMILIKLRLGVPNQDLAYRFNVSRTDIDECASGHRCHSNATCQNKVGSYTCTCVNGYTGDGITCSDVFQAGKVNITDTSQNNHGCQSVSFKTQFQGSGDVKVFVSLSHGDKHIKIHDPAALWVKSISTSGFKACVREAGNGSAGMSVINWLAFQGSHQGIKSGIVDFDEWTTRTQCKRVSIIDNQSNGFENEPQLFISVQHKHTDRPYDSMNLWLEGVNKKDFYVCMREFMAFDGIHLDLKVDFKFENPFYKPPTVLISGSHENTTSALWGNSGGRCNNALNVWMEEVSRSAFKVCVKDSQGLSKTHDPVTVHYAIIGDLDPCINVTCDYFAVCKAFDAFDARCVCEENCPSYEEQVCATAAGRNDRGTKEFATVDWMAYQGAPNGGVTGNTRIPEWWTGTKCVKISLPRDKFAATPIILATADHVTSAYKHDAASLWIEYATSSTFHICLRELQNYDGLHEDILVNWMAFEEIHRPLFTESRKIDFPNNSPVSANYNGAFCKDVQFIKTYEKEPTVIITANHNSEGNNLKPKYISVTAWIEHIKTSEFRICLKELFAGQHDPVTVSYVVLADVCKPGWSYFSGSCYSTSQSCKNWTEAQKTCQIYNSSLIAVKNQEENIYIQHRLNGDKGWIGFNDRDTEGTFVWAGNQRSNFTYWAPHQPNDFRLNEDCVHTLGVGHKFTWNDTLMNAEEAIMTAARMGFVQIHKDHTIATVPVDIAVMVGIVKCNHATHYYGNGTTCHTFRGLADSKIIGKDTRKLSQLHSWLHSRLQSQSNSYWSLCYRASSHGWSSSTFHSYCDNRGPTVTIIRAHGYVFGGYTDQSWTYYYNYYYYYYGYSYYGRYVSSSKAFIFSLKNYYGYGYFKKDISVYRNAMYNHFNYGPTFGGGHDIYVANNANSNYNSYFNSYSYTGKYSNNDVWTGNNNFCADEVEVYYEVTS</sequence>
<dbReference type="PROSITE" id="PS51465">
    <property type="entry name" value="KAZAL_2"/>
    <property type="match status" value="1"/>
</dbReference>
<dbReference type="SMART" id="SM00280">
    <property type="entry name" value="KAZAL"/>
    <property type="match status" value="1"/>
</dbReference>
<dbReference type="Gene3D" id="3.30.60.30">
    <property type="match status" value="1"/>
</dbReference>
<dbReference type="PROSITE" id="PS01187">
    <property type="entry name" value="EGF_CA"/>
    <property type="match status" value="2"/>
</dbReference>
<evidence type="ECO:0000256" key="2">
    <source>
        <dbReference type="ARBA" id="ARBA00022729"/>
    </source>
</evidence>
<evidence type="ECO:0000259" key="6">
    <source>
        <dbReference type="PROSITE" id="PS50026"/>
    </source>
</evidence>
<dbReference type="CDD" id="cd00054">
    <property type="entry name" value="EGF_CA"/>
    <property type="match status" value="2"/>
</dbReference>
<dbReference type="PROSITE" id="PS51886">
    <property type="entry name" value="TLDC"/>
    <property type="match status" value="2"/>
</dbReference>
<dbReference type="InterPro" id="IPR009017">
    <property type="entry name" value="GFP"/>
</dbReference>
<feature type="domain" description="TLDc" evidence="9">
    <location>
        <begin position="1581"/>
        <end position="1766"/>
    </location>
</feature>
<dbReference type="InterPro" id="IPR001881">
    <property type="entry name" value="EGF-like_Ca-bd_dom"/>
</dbReference>
<proteinExistence type="predicted"/>
<feature type="domain" description="TLDc" evidence="9">
    <location>
        <begin position="659"/>
        <end position="834"/>
    </location>
</feature>
<dbReference type="PROSITE" id="PS01186">
    <property type="entry name" value="EGF_2"/>
    <property type="match status" value="2"/>
</dbReference>
<dbReference type="InterPro" id="IPR016186">
    <property type="entry name" value="C-type_lectin-like/link_sf"/>
</dbReference>
<dbReference type="GO" id="GO:0005509">
    <property type="term" value="F:calcium ion binding"/>
    <property type="evidence" value="ECO:0007669"/>
    <property type="project" value="InterPro"/>
</dbReference>
<dbReference type="STRING" id="50429.A0A2B4SEV3"/>
<dbReference type="InterPro" id="IPR016187">
    <property type="entry name" value="CTDL_fold"/>
</dbReference>
<dbReference type="InterPro" id="IPR003645">
    <property type="entry name" value="Fol_N"/>
</dbReference>
<dbReference type="InterPro" id="IPR018097">
    <property type="entry name" value="EGF_Ca-bd_CS"/>
</dbReference>
<dbReference type="InterPro" id="IPR000742">
    <property type="entry name" value="EGF"/>
</dbReference>
<dbReference type="Gene3D" id="2.40.155.10">
    <property type="entry name" value="Green fluorescent protein"/>
    <property type="match status" value="1"/>
</dbReference>
<dbReference type="Gene3D" id="2.60.40.2080">
    <property type="match status" value="3"/>
</dbReference>
<dbReference type="PROSITE" id="PS50041">
    <property type="entry name" value="C_TYPE_LECTIN_2"/>
    <property type="match status" value="2"/>
</dbReference>
<evidence type="ECO:0000256" key="4">
    <source>
        <dbReference type="ARBA" id="ARBA00023157"/>
    </source>
</evidence>
<evidence type="ECO:0000313" key="11">
    <source>
        <dbReference type="Proteomes" id="UP000225706"/>
    </source>
</evidence>
<protein>
    <submittedName>
        <fullName evidence="10">Low affinity immunoglobulin epsilon Fc receptor</fullName>
    </submittedName>
</protein>
<comment type="caution">
    <text evidence="5">Lacks conserved residue(s) required for the propagation of feature annotation.</text>
</comment>
<dbReference type="FunFam" id="2.10.25.10:FF:000038">
    <property type="entry name" value="Fibrillin 2"/>
    <property type="match status" value="2"/>
</dbReference>
<dbReference type="InterPro" id="IPR006571">
    <property type="entry name" value="TLDc_dom"/>
</dbReference>
<evidence type="ECO:0000256" key="5">
    <source>
        <dbReference type="PROSITE-ProRule" id="PRU00076"/>
    </source>
</evidence>
<name>A0A2B4SEV3_STYPI</name>
<dbReference type="SMART" id="SM00179">
    <property type="entry name" value="EGF_CA"/>
    <property type="match status" value="2"/>
</dbReference>
<dbReference type="SMART" id="SM00274">
    <property type="entry name" value="FOLN"/>
    <property type="match status" value="2"/>
</dbReference>
<evidence type="ECO:0000259" key="9">
    <source>
        <dbReference type="PROSITE" id="PS51886"/>
    </source>
</evidence>
<dbReference type="Pfam" id="PF12947">
    <property type="entry name" value="EGF_3"/>
    <property type="match status" value="2"/>
</dbReference>
<dbReference type="Proteomes" id="UP000225706">
    <property type="component" value="Unassembled WGS sequence"/>
</dbReference>
<dbReference type="SUPFAM" id="SSF56436">
    <property type="entry name" value="C-type lectin-like"/>
    <property type="match status" value="2"/>
</dbReference>
<dbReference type="SMART" id="SM00181">
    <property type="entry name" value="EGF"/>
    <property type="match status" value="2"/>
</dbReference>
<evidence type="ECO:0000256" key="3">
    <source>
        <dbReference type="ARBA" id="ARBA00022737"/>
    </source>
</evidence>
<dbReference type="SUPFAM" id="SSF100895">
    <property type="entry name" value="Kazal-type serine protease inhibitors"/>
    <property type="match status" value="1"/>
</dbReference>
<dbReference type="InterPro" id="IPR024731">
    <property type="entry name" value="NELL2-like_EGF"/>
</dbReference>
<dbReference type="SMART" id="SM00034">
    <property type="entry name" value="CLECT"/>
    <property type="match status" value="2"/>
</dbReference>
<dbReference type="SUPFAM" id="SSF57196">
    <property type="entry name" value="EGF/Laminin"/>
    <property type="match status" value="2"/>
</dbReference>
<dbReference type="InterPro" id="IPR037221">
    <property type="entry name" value="H-type_lectin_dom_sf"/>
</dbReference>
<dbReference type="InterPro" id="IPR018378">
    <property type="entry name" value="C-type_lectin_CS"/>
</dbReference>
<dbReference type="Gene3D" id="2.10.25.10">
    <property type="entry name" value="Laminin"/>
    <property type="match status" value="1"/>
</dbReference>
<dbReference type="Pfam" id="PF00059">
    <property type="entry name" value="Lectin_C"/>
    <property type="match status" value="2"/>
</dbReference>
<dbReference type="InterPro" id="IPR001304">
    <property type="entry name" value="C-type_lectin-like"/>
</dbReference>
<dbReference type="SMART" id="SM00584">
    <property type="entry name" value="TLDc"/>
    <property type="match status" value="1"/>
</dbReference>
<accession>A0A2B4SEV3</accession>
<organism evidence="10 11">
    <name type="scientific">Stylophora pistillata</name>
    <name type="common">Smooth cauliflower coral</name>
    <dbReference type="NCBI Taxonomy" id="50429"/>
    <lineage>
        <taxon>Eukaryota</taxon>
        <taxon>Metazoa</taxon>
        <taxon>Cnidaria</taxon>
        <taxon>Anthozoa</taxon>
        <taxon>Hexacorallia</taxon>
        <taxon>Scleractinia</taxon>
        <taxon>Astrocoeniina</taxon>
        <taxon>Pocilloporidae</taxon>
        <taxon>Stylophora</taxon>
    </lineage>
</organism>
<keyword evidence="2" id="KW-0732">Signal</keyword>
<feature type="domain" description="C-type lectin" evidence="7">
    <location>
        <begin position="1413"/>
        <end position="1516"/>
    </location>
</feature>
<dbReference type="InterPro" id="IPR000152">
    <property type="entry name" value="EGF-type_Asp/Asn_hydroxyl_site"/>
</dbReference>
<keyword evidence="4" id="KW-1015">Disulfide bond</keyword>
<dbReference type="InterPro" id="IPR002350">
    <property type="entry name" value="Kazal_dom"/>
</dbReference>
<gene>
    <name evidence="10" type="primary">Fcer2</name>
    <name evidence="10" type="ORF">AWC38_SpisGene7665</name>
</gene>
<dbReference type="OrthoDB" id="418245at2759"/>
<dbReference type="InterPro" id="IPR050111">
    <property type="entry name" value="C-type_lectin/snaclec_domain"/>
</dbReference>
<dbReference type="PROSITE" id="PS00615">
    <property type="entry name" value="C_TYPE_LECTIN_1"/>
    <property type="match status" value="1"/>
</dbReference>
<feature type="domain" description="EGF-like" evidence="6">
    <location>
        <begin position="857"/>
        <end position="896"/>
    </location>
</feature>
<dbReference type="Gene3D" id="3.10.100.10">
    <property type="entry name" value="Mannose-Binding Protein A, subunit A"/>
    <property type="match status" value="2"/>
</dbReference>
<dbReference type="EMBL" id="LSMT01000099">
    <property type="protein sequence ID" value="PFX27629.1"/>
    <property type="molecule type" value="Genomic_DNA"/>
</dbReference>
<dbReference type="CDD" id="cd00037">
    <property type="entry name" value="CLECT"/>
    <property type="match status" value="1"/>
</dbReference>
<feature type="domain" description="EGF-like" evidence="6">
    <location>
        <begin position="613"/>
        <end position="652"/>
    </location>
</feature>
<reference evidence="11" key="1">
    <citation type="journal article" date="2017" name="bioRxiv">
        <title>Comparative analysis of the genomes of Stylophora pistillata and Acropora digitifera provides evidence for extensive differences between species of corals.</title>
        <authorList>
            <person name="Voolstra C.R."/>
            <person name="Li Y."/>
            <person name="Liew Y.J."/>
            <person name="Baumgarten S."/>
            <person name="Zoccola D."/>
            <person name="Flot J.-F."/>
            <person name="Tambutte S."/>
            <person name="Allemand D."/>
            <person name="Aranda M."/>
        </authorList>
    </citation>
    <scope>NUCLEOTIDE SEQUENCE [LARGE SCALE GENOMIC DNA]</scope>
</reference>
<dbReference type="PANTHER" id="PTHR22803">
    <property type="entry name" value="MANNOSE, PHOSPHOLIPASE, LECTIN RECEPTOR RELATED"/>
    <property type="match status" value="1"/>
</dbReference>
<evidence type="ECO:0000313" key="10">
    <source>
        <dbReference type="EMBL" id="PFX27629.1"/>
    </source>
</evidence>
<dbReference type="PROSITE" id="PS50026">
    <property type="entry name" value="EGF_3"/>
    <property type="match status" value="2"/>
</dbReference>
<evidence type="ECO:0000256" key="1">
    <source>
        <dbReference type="ARBA" id="ARBA00022536"/>
    </source>
</evidence>
<comment type="caution">
    <text evidence="10">The sequence shown here is derived from an EMBL/GenBank/DDBJ whole genome shotgun (WGS) entry which is preliminary data.</text>
</comment>
<evidence type="ECO:0000259" key="8">
    <source>
        <dbReference type="PROSITE" id="PS51465"/>
    </source>
</evidence>
<dbReference type="InterPro" id="IPR036058">
    <property type="entry name" value="Kazal_dom_sf"/>
</dbReference>
<dbReference type="Pfam" id="PF07534">
    <property type="entry name" value="TLD"/>
    <property type="match status" value="2"/>
</dbReference>
<dbReference type="PROSITE" id="PS00010">
    <property type="entry name" value="ASX_HYDROXYL"/>
    <property type="match status" value="2"/>
</dbReference>
<keyword evidence="1 5" id="KW-0245">EGF-like domain</keyword>
<keyword evidence="3" id="KW-0677">Repeat</keyword>